<dbReference type="InterPro" id="IPR036378">
    <property type="entry name" value="FAS1_dom_sf"/>
</dbReference>
<dbReference type="Proteomes" id="UP000078397">
    <property type="component" value="Unassembled WGS sequence"/>
</dbReference>
<dbReference type="OrthoDB" id="286301at2759"/>
<reference evidence="4 5" key="1">
    <citation type="journal article" date="2016" name="PLoS Pathog.">
        <title>Biosynthesis of antibiotic leucinostatins in bio-control fungus Purpureocillium lilacinum and their inhibition on phytophthora revealed by genome mining.</title>
        <authorList>
            <person name="Wang G."/>
            <person name="Liu Z."/>
            <person name="Lin R."/>
            <person name="Li E."/>
            <person name="Mao Z."/>
            <person name="Ling J."/>
            <person name="Yang Y."/>
            <person name="Yin W.B."/>
            <person name="Xie B."/>
        </authorList>
    </citation>
    <scope>NUCLEOTIDE SEQUENCE [LARGE SCALE GENOMIC DNA]</scope>
    <source>
        <strain evidence="4">170</strain>
    </source>
</reference>
<dbReference type="SMART" id="SM00554">
    <property type="entry name" value="FAS1"/>
    <property type="match status" value="2"/>
</dbReference>
<dbReference type="SUPFAM" id="SSF82153">
    <property type="entry name" value="FAS1 domain"/>
    <property type="match status" value="2"/>
</dbReference>
<feature type="domain" description="FAS1" evidence="3">
    <location>
        <begin position="173"/>
        <end position="307"/>
    </location>
</feature>
<dbReference type="KEGG" id="pchm:VFPPC_14445"/>
<organism evidence="4 5">
    <name type="scientific">Pochonia chlamydosporia 170</name>
    <dbReference type="NCBI Taxonomy" id="1380566"/>
    <lineage>
        <taxon>Eukaryota</taxon>
        <taxon>Fungi</taxon>
        <taxon>Dikarya</taxon>
        <taxon>Ascomycota</taxon>
        <taxon>Pezizomycotina</taxon>
        <taxon>Sordariomycetes</taxon>
        <taxon>Hypocreomycetidae</taxon>
        <taxon>Hypocreales</taxon>
        <taxon>Clavicipitaceae</taxon>
        <taxon>Pochonia</taxon>
    </lineage>
</organism>
<feature type="signal peptide" evidence="2">
    <location>
        <begin position="1"/>
        <end position="18"/>
    </location>
</feature>
<feature type="chain" id="PRO_5008101907" evidence="2">
    <location>
        <begin position="19"/>
        <end position="401"/>
    </location>
</feature>
<protein>
    <submittedName>
        <fullName evidence="4">Beta-Ig-H3/Fasciclin</fullName>
    </submittedName>
</protein>
<dbReference type="PANTHER" id="PTHR10900:SF77">
    <property type="entry name" value="FI19380P1"/>
    <property type="match status" value="1"/>
</dbReference>
<sequence>MLLHAALGVVAFVVAVVADDKKDLGTVLSGNKNLTKFYELIKKYPDVLLELPSDNGVTIVAPSDKAIDKIQYTSLQSSWEPDNKEKTMPFLQYHILNGVVSAGMLKEGQTYYETTRLVSPTFTNVTTGQGVLVNKQPGSVTFISGQGTRSTLVQADIPFTGGLIQVVDNILIPPTLISDTAIAFQAKSFLGSLYAAKLMPDVAYRKNITVFAPKDDAYNLIGGGLQSLNASQLARIMKYHIIPDQVLSSNLLTNGSKLNTLANDPAGKAEQVVVRQDGNNKYIDTAQLIQPDILIANGIMHVVANVLNPDTQNDVPNPDIGTQAPVFPVSTVTGAFTSDLPCSTNCPTTTTGGASSTGTGKGTATTTSSLFSSSSRGGGARCTGVVGAVGMLGLGAGMAWI</sequence>
<feature type="compositionally biased region" description="Low complexity" evidence="1">
    <location>
        <begin position="349"/>
        <end position="375"/>
    </location>
</feature>
<dbReference type="EMBL" id="LSBJ02000004">
    <property type="protein sequence ID" value="OAQ67177.1"/>
    <property type="molecule type" value="Genomic_DNA"/>
</dbReference>
<dbReference type="GO" id="GO:0016236">
    <property type="term" value="P:macroautophagy"/>
    <property type="evidence" value="ECO:0007669"/>
    <property type="project" value="TreeGrafter"/>
</dbReference>
<name>A0A179FP84_METCM</name>
<dbReference type="PANTHER" id="PTHR10900">
    <property type="entry name" value="PERIOSTIN-RELATED"/>
    <property type="match status" value="1"/>
</dbReference>
<dbReference type="PROSITE" id="PS50213">
    <property type="entry name" value="FAS1"/>
    <property type="match status" value="2"/>
</dbReference>
<dbReference type="Pfam" id="PF02469">
    <property type="entry name" value="Fasciclin"/>
    <property type="match status" value="2"/>
</dbReference>
<keyword evidence="5" id="KW-1185">Reference proteome</keyword>
<evidence type="ECO:0000259" key="3">
    <source>
        <dbReference type="PROSITE" id="PS50213"/>
    </source>
</evidence>
<dbReference type="InterPro" id="IPR050904">
    <property type="entry name" value="Adhesion/Biosynth-related"/>
</dbReference>
<dbReference type="InterPro" id="IPR000782">
    <property type="entry name" value="FAS1_domain"/>
</dbReference>
<evidence type="ECO:0000313" key="4">
    <source>
        <dbReference type="EMBL" id="OAQ67177.1"/>
    </source>
</evidence>
<evidence type="ECO:0000256" key="2">
    <source>
        <dbReference type="SAM" id="SignalP"/>
    </source>
</evidence>
<dbReference type="Gene3D" id="2.30.180.10">
    <property type="entry name" value="FAS1 domain"/>
    <property type="match status" value="2"/>
</dbReference>
<evidence type="ECO:0000313" key="5">
    <source>
        <dbReference type="Proteomes" id="UP000078397"/>
    </source>
</evidence>
<feature type="domain" description="FAS1" evidence="3">
    <location>
        <begin position="21"/>
        <end position="171"/>
    </location>
</feature>
<accession>A0A179FP84</accession>
<evidence type="ECO:0000256" key="1">
    <source>
        <dbReference type="SAM" id="MobiDB-lite"/>
    </source>
</evidence>
<feature type="region of interest" description="Disordered" evidence="1">
    <location>
        <begin position="349"/>
        <end position="379"/>
    </location>
</feature>
<proteinExistence type="predicted"/>
<dbReference type="GO" id="GO:0000329">
    <property type="term" value="C:fungal-type vacuole membrane"/>
    <property type="evidence" value="ECO:0007669"/>
    <property type="project" value="TreeGrafter"/>
</dbReference>
<comment type="caution">
    <text evidence="4">The sequence shown here is derived from an EMBL/GenBank/DDBJ whole genome shotgun (WGS) entry which is preliminary data.</text>
</comment>
<dbReference type="STRING" id="1380566.A0A179FP84"/>
<dbReference type="GeneID" id="28856208"/>
<keyword evidence="2" id="KW-0732">Signal</keyword>
<dbReference type="AlphaFoldDB" id="A0A179FP84"/>
<gene>
    <name evidence="4" type="ORF">VFPPC_14445</name>
</gene>
<dbReference type="RefSeq" id="XP_018144264.1">
    <property type="nucleotide sequence ID" value="XM_018292214.1"/>
</dbReference>